<dbReference type="EMBL" id="JAMKFB020000017">
    <property type="protein sequence ID" value="KAL0170525.1"/>
    <property type="molecule type" value="Genomic_DNA"/>
</dbReference>
<organism evidence="1 2">
    <name type="scientific">Cirrhinus mrigala</name>
    <name type="common">Mrigala</name>
    <dbReference type="NCBI Taxonomy" id="683832"/>
    <lineage>
        <taxon>Eukaryota</taxon>
        <taxon>Metazoa</taxon>
        <taxon>Chordata</taxon>
        <taxon>Craniata</taxon>
        <taxon>Vertebrata</taxon>
        <taxon>Euteleostomi</taxon>
        <taxon>Actinopterygii</taxon>
        <taxon>Neopterygii</taxon>
        <taxon>Teleostei</taxon>
        <taxon>Ostariophysi</taxon>
        <taxon>Cypriniformes</taxon>
        <taxon>Cyprinidae</taxon>
        <taxon>Labeoninae</taxon>
        <taxon>Labeonini</taxon>
        <taxon>Cirrhinus</taxon>
    </lineage>
</organism>
<feature type="non-terminal residue" evidence="1">
    <location>
        <position position="1"/>
    </location>
</feature>
<dbReference type="Proteomes" id="UP001529510">
    <property type="component" value="Unassembled WGS sequence"/>
</dbReference>
<proteinExistence type="predicted"/>
<sequence length="53" mass="6086">PPTRSLVECQRPHRRRCWLPWTHAHGRTTPGPKLPSWPASRSSFAINSLLKTI</sequence>
<feature type="non-terminal residue" evidence="1">
    <location>
        <position position="53"/>
    </location>
</feature>
<evidence type="ECO:0000313" key="1">
    <source>
        <dbReference type="EMBL" id="KAL0170525.1"/>
    </source>
</evidence>
<evidence type="ECO:0000313" key="2">
    <source>
        <dbReference type="Proteomes" id="UP001529510"/>
    </source>
</evidence>
<dbReference type="AlphaFoldDB" id="A0ABD0P9G0"/>
<gene>
    <name evidence="1" type="ORF">M9458_035121</name>
</gene>
<comment type="caution">
    <text evidence="1">The sequence shown here is derived from an EMBL/GenBank/DDBJ whole genome shotgun (WGS) entry which is preliminary data.</text>
</comment>
<keyword evidence="2" id="KW-1185">Reference proteome</keyword>
<accession>A0ABD0P9G0</accession>
<name>A0ABD0P9G0_CIRMR</name>
<reference evidence="1 2" key="1">
    <citation type="submission" date="2024-05" db="EMBL/GenBank/DDBJ databases">
        <title>Genome sequencing and assembly of Indian major carp, Cirrhinus mrigala (Hamilton, 1822).</title>
        <authorList>
            <person name="Mohindra V."/>
            <person name="Chowdhury L.M."/>
            <person name="Lal K."/>
            <person name="Jena J.K."/>
        </authorList>
    </citation>
    <scope>NUCLEOTIDE SEQUENCE [LARGE SCALE GENOMIC DNA]</scope>
    <source>
        <strain evidence="1">CM1030</strain>
        <tissue evidence="1">Blood</tissue>
    </source>
</reference>
<protein>
    <submittedName>
        <fullName evidence="1">Uncharacterized protein</fullName>
    </submittedName>
</protein>